<dbReference type="InterPro" id="IPR032325">
    <property type="entry name" value="DUF4852"/>
</dbReference>
<protein>
    <recommendedName>
        <fullName evidence="4">DUF4852 domain-containing protein</fullName>
    </recommendedName>
</protein>
<keyword evidence="1" id="KW-0732">Signal</keyword>
<accession>C8X5U6</accession>
<dbReference type="RefSeq" id="WP_012813884.1">
    <property type="nucleotide sequence ID" value="NC_013224.1"/>
</dbReference>
<dbReference type="Proteomes" id="UP000001052">
    <property type="component" value="Plasmid pDRET01"/>
</dbReference>
<keyword evidence="3" id="KW-1185">Reference proteome</keyword>
<name>C8X5U6_DESRD</name>
<dbReference type="OrthoDB" id="7626094at2"/>
<dbReference type="eggNOG" id="ENOG5033ZM4">
    <property type="taxonomic scope" value="Bacteria"/>
</dbReference>
<evidence type="ECO:0000256" key="1">
    <source>
        <dbReference type="SAM" id="SignalP"/>
    </source>
</evidence>
<dbReference type="Pfam" id="PF16144">
    <property type="entry name" value="DUF4852"/>
    <property type="match status" value="1"/>
</dbReference>
<gene>
    <name evidence="2" type="ORF">Dret_2513</name>
</gene>
<proteinExistence type="predicted"/>
<dbReference type="KEGG" id="drt:Dret_2513"/>
<evidence type="ECO:0000313" key="2">
    <source>
        <dbReference type="EMBL" id="ACV69793.1"/>
    </source>
</evidence>
<feature type="chain" id="PRO_5002992848" description="DUF4852 domain-containing protein" evidence="1">
    <location>
        <begin position="22"/>
        <end position="213"/>
    </location>
</feature>
<dbReference type="EMBL" id="CP001735">
    <property type="protein sequence ID" value="ACV69793.1"/>
    <property type="molecule type" value="Genomic_DNA"/>
</dbReference>
<keyword evidence="2" id="KW-0614">Plasmid</keyword>
<evidence type="ECO:0008006" key="4">
    <source>
        <dbReference type="Google" id="ProtNLM"/>
    </source>
</evidence>
<dbReference type="HOGENOM" id="CLU_1249389_0_0_7"/>
<geneLocation type="plasmid" evidence="2 3">
    <name>pDRET01</name>
</geneLocation>
<evidence type="ECO:0000313" key="3">
    <source>
        <dbReference type="Proteomes" id="UP000001052"/>
    </source>
</evidence>
<reference evidence="2 3" key="1">
    <citation type="journal article" date="2010" name="Stand. Genomic Sci.">
        <title>Complete genome sequence of Desulfohalobium retbaense type strain (HR(100)).</title>
        <authorList>
            <person name="Spring S."/>
            <person name="Nolan M."/>
            <person name="Lapidus A."/>
            <person name="Glavina Del Rio T."/>
            <person name="Copeland A."/>
            <person name="Tice H."/>
            <person name="Cheng J.F."/>
            <person name="Lucas S."/>
            <person name="Land M."/>
            <person name="Chen F."/>
            <person name="Bruce D."/>
            <person name="Goodwin L."/>
            <person name="Pitluck S."/>
            <person name="Ivanova N."/>
            <person name="Mavromatis K."/>
            <person name="Mikhailova N."/>
            <person name="Pati A."/>
            <person name="Chen A."/>
            <person name="Palaniappan K."/>
            <person name="Hauser L."/>
            <person name="Chang Y.J."/>
            <person name="Jeffries C.D."/>
            <person name="Munk C."/>
            <person name="Kiss H."/>
            <person name="Chain P."/>
            <person name="Han C."/>
            <person name="Brettin T."/>
            <person name="Detter J.C."/>
            <person name="Schuler E."/>
            <person name="Goker M."/>
            <person name="Rohde M."/>
            <person name="Bristow J."/>
            <person name="Eisen J.A."/>
            <person name="Markowitz V."/>
            <person name="Hugenholtz P."/>
            <person name="Kyrpides N.C."/>
            <person name="Klenk H.P."/>
        </authorList>
    </citation>
    <scope>NUCLEOTIDE SEQUENCE [LARGE SCALE GENOMIC DNA]</scope>
    <source>
        <strain evidence="2 3">DSM 5692</strain>
        <plasmid evidence="3">Plasmid pDRET01</plasmid>
    </source>
</reference>
<sequence>MKKIFSLALLCALVCSTSAMAHDLNWDNLMMAAVKMQPHFDYEANVDSYMKIYRSDVWDRYKNDEFEIQDKRNETIKMMKDRFSSFSLDEEFTIYTSLKFGSYDFDKQVFPLNSFSANSYLVERRYNNWSFPKAYKVFFINPEKIGDINMEKDKAKNFLKKRKSSYGNVDRNVNAKIKFSVTDLKNGRNELEAKLEHVTIYSDDQMSKVIQKF</sequence>
<dbReference type="AlphaFoldDB" id="C8X5U6"/>
<feature type="signal peptide" evidence="1">
    <location>
        <begin position="1"/>
        <end position="21"/>
    </location>
</feature>
<organism evidence="2 3">
    <name type="scientific">Desulfohalobium retbaense (strain ATCC 49708 / DSM 5692 / JCM 16813 / HR100)</name>
    <dbReference type="NCBI Taxonomy" id="485915"/>
    <lineage>
        <taxon>Bacteria</taxon>
        <taxon>Pseudomonadati</taxon>
        <taxon>Thermodesulfobacteriota</taxon>
        <taxon>Desulfovibrionia</taxon>
        <taxon>Desulfovibrionales</taxon>
        <taxon>Desulfohalobiaceae</taxon>
        <taxon>Desulfohalobium</taxon>
    </lineage>
</organism>